<dbReference type="RefSeq" id="WP_097047141.1">
    <property type="nucleotide sequence ID" value="NZ_OBEH01000006.1"/>
</dbReference>
<proteinExistence type="predicted"/>
<dbReference type="NCBIfam" id="NF042945">
    <property type="entry name" value="DUF4297_antiphage"/>
    <property type="match status" value="1"/>
</dbReference>
<accession>A0A285N133</accession>
<name>A0A285N133_9FLAO</name>
<dbReference type="OrthoDB" id="8403777at2"/>
<dbReference type="EMBL" id="OBEH01000006">
    <property type="protein sequence ID" value="SNZ01716.1"/>
    <property type="molecule type" value="Genomic_DNA"/>
</dbReference>
<reference evidence="2" key="1">
    <citation type="submission" date="2017-09" db="EMBL/GenBank/DDBJ databases">
        <authorList>
            <person name="Varghese N."/>
            <person name="Submissions S."/>
        </authorList>
    </citation>
    <scope>NUCLEOTIDE SEQUENCE [LARGE SCALE GENOMIC DNA]</scope>
    <source>
        <strain evidence="2">DSM 25885</strain>
    </source>
</reference>
<dbReference type="AlphaFoldDB" id="A0A285N133"/>
<dbReference type="Proteomes" id="UP000219048">
    <property type="component" value="Unassembled WGS sequence"/>
</dbReference>
<evidence type="ECO:0000313" key="1">
    <source>
        <dbReference type="EMBL" id="SNZ01716.1"/>
    </source>
</evidence>
<protein>
    <submittedName>
        <fullName evidence="1">Uncharacterized protein</fullName>
    </submittedName>
</protein>
<evidence type="ECO:0000313" key="2">
    <source>
        <dbReference type="Proteomes" id="UP000219048"/>
    </source>
</evidence>
<keyword evidence="2" id="KW-1185">Reference proteome</keyword>
<sequence length="411" mass="48247">MTDRSAVDTIVGYFYQFDKTILDILNSYDEQTIVVEGIEDIDLISPDETIAVQCKYYEKSEYNHSVIKKSIMLMFKHYSDLLKSDSPKIKYHLYGHYKSGQEKLLPLSCNYLKTNFLTYTKNESIVVDGEKITKRVTHKLYEELGLSDENLSDFINLLAIDINAPSFDNQLNEIFNKLCEHFSCDKFEAENFYYNSGLKVIKDLSIKQDVGERSITKPSFLSKINTKQLLFNSWFVHYKGKAKYLREVKKNYFNTGLNTNPYERFFLFESKPTDSVQNIKEIVRTIQRRWSKLSRLEKNSFCPYIYIHNIRDAKLQQIKQEFFDEGMLLKDGIDFLGASFRATSLMEQATFQNNIKIKFINSIAELDLLLNQISAPKEIYQFYHNESFYLNQNCTHIIIQIEETLDIKNIV</sequence>
<organism evidence="1 2">
    <name type="scientific">Flagellimonas pacifica</name>
    <dbReference type="NCBI Taxonomy" id="1247520"/>
    <lineage>
        <taxon>Bacteria</taxon>
        <taxon>Pseudomonadati</taxon>
        <taxon>Bacteroidota</taxon>
        <taxon>Flavobacteriia</taxon>
        <taxon>Flavobacteriales</taxon>
        <taxon>Flavobacteriaceae</taxon>
        <taxon>Flagellimonas</taxon>
    </lineage>
</organism>
<gene>
    <name evidence="1" type="ORF">SAMN06265377_3558</name>
</gene>